<dbReference type="InterPro" id="IPR017927">
    <property type="entry name" value="FAD-bd_FR_type"/>
</dbReference>
<feature type="domain" description="FAD-binding FR-type" evidence="1">
    <location>
        <begin position="18"/>
        <end position="116"/>
    </location>
</feature>
<dbReference type="GO" id="GO:0016491">
    <property type="term" value="F:oxidoreductase activity"/>
    <property type="evidence" value="ECO:0007669"/>
    <property type="project" value="InterPro"/>
</dbReference>
<keyword evidence="3" id="KW-1185">Reference proteome</keyword>
<dbReference type="RefSeq" id="WP_119049328.1">
    <property type="nucleotide sequence ID" value="NZ_CP032157.1"/>
</dbReference>
<proteinExistence type="predicted"/>
<organism evidence="2 3">
    <name type="scientific">Paraflavitalea soli</name>
    <dbReference type="NCBI Taxonomy" id="2315862"/>
    <lineage>
        <taxon>Bacteria</taxon>
        <taxon>Pseudomonadati</taxon>
        <taxon>Bacteroidota</taxon>
        <taxon>Chitinophagia</taxon>
        <taxon>Chitinophagales</taxon>
        <taxon>Chitinophagaceae</taxon>
        <taxon>Paraflavitalea</taxon>
    </lineage>
</organism>
<dbReference type="SUPFAM" id="SSF63380">
    <property type="entry name" value="Riboflavin synthase domain-like"/>
    <property type="match status" value="1"/>
</dbReference>
<dbReference type="AlphaFoldDB" id="A0A3B7MK51"/>
<dbReference type="InterPro" id="IPR039374">
    <property type="entry name" value="SIP_fam"/>
</dbReference>
<evidence type="ECO:0000313" key="3">
    <source>
        <dbReference type="Proteomes" id="UP000263900"/>
    </source>
</evidence>
<dbReference type="CDD" id="cd06193">
    <property type="entry name" value="siderophore_interacting"/>
    <property type="match status" value="1"/>
</dbReference>
<dbReference type="KEGG" id="pseg:D3H65_05640"/>
<evidence type="ECO:0000313" key="2">
    <source>
        <dbReference type="EMBL" id="AXY73490.1"/>
    </source>
</evidence>
<dbReference type="OrthoDB" id="9814826at2"/>
<dbReference type="Gene3D" id="2.40.30.10">
    <property type="entry name" value="Translation factors"/>
    <property type="match status" value="1"/>
</dbReference>
<gene>
    <name evidence="2" type="ORF">D3H65_05640</name>
</gene>
<reference evidence="2 3" key="1">
    <citation type="submission" date="2018-09" db="EMBL/GenBank/DDBJ databases">
        <title>Genome sequencing of strain 6GH32-13.</title>
        <authorList>
            <person name="Weon H.-Y."/>
            <person name="Heo J."/>
            <person name="Kwon S.-W."/>
        </authorList>
    </citation>
    <scope>NUCLEOTIDE SEQUENCE [LARGE SCALE GENOMIC DNA]</scope>
    <source>
        <strain evidence="2 3">5GH32-13</strain>
    </source>
</reference>
<evidence type="ECO:0000259" key="1">
    <source>
        <dbReference type="PROSITE" id="PS51384"/>
    </source>
</evidence>
<protein>
    <submittedName>
        <fullName evidence="2">Siderophore-interacting protein</fullName>
    </submittedName>
</protein>
<dbReference type="PANTHER" id="PTHR30157:SF0">
    <property type="entry name" value="NADPH-DEPENDENT FERRIC-CHELATE REDUCTASE"/>
    <property type="match status" value="1"/>
</dbReference>
<dbReference type="PROSITE" id="PS51384">
    <property type="entry name" value="FAD_FR"/>
    <property type="match status" value="1"/>
</dbReference>
<dbReference type="PANTHER" id="PTHR30157">
    <property type="entry name" value="FERRIC REDUCTASE, NADPH-DEPENDENT"/>
    <property type="match status" value="1"/>
</dbReference>
<sequence>MPQLPKYLADIMLAVANPWLRHATVSHTTMLSDELKLVTFKGDFDHEHFLPGKIVQFRVDDTNFRHYTLASFNKQQGQCSVLFYLHGKGPGSHWATNLEPGMEVRFRAGQGKLKYNDQGRHHFFFGDETTIGLYNWYKTTALACSHEYFGILELQPQHEKALHSLKIMVDNVDAAMDAPAVNAINWMEDMHPDCWANWKGATFYLAGRALSVSRFRKYLLNKGVDASQIRTDAYWADGKKGL</sequence>
<dbReference type="Proteomes" id="UP000263900">
    <property type="component" value="Chromosome"/>
</dbReference>
<accession>A0A3B7MK51</accession>
<dbReference type="EMBL" id="CP032157">
    <property type="protein sequence ID" value="AXY73490.1"/>
    <property type="molecule type" value="Genomic_DNA"/>
</dbReference>
<dbReference type="InterPro" id="IPR013113">
    <property type="entry name" value="SIP_FAD-bd"/>
</dbReference>
<dbReference type="InterPro" id="IPR017938">
    <property type="entry name" value="Riboflavin_synthase-like_b-brl"/>
</dbReference>
<dbReference type="Pfam" id="PF08021">
    <property type="entry name" value="FAD_binding_9"/>
    <property type="match status" value="1"/>
</dbReference>
<name>A0A3B7MK51_9BACT</name>